<dbReference type="Proteomes" id="UP000432464">
    <property type="component" value="Unassembled WGS sequence"/>
</dbReference>
<dbReference type="EMBL" id="WMBB01000007">
    <property type="protein sequence ID" value="MTE14222.1"/>
    <property type="molecule type" value="Genomic_DNA"/>
</dbReference>
<dbReference type="InterPro" id="IPR025291">
    <property type="entry name" value="DUF4153"/>
</dbReference>
<keyword evidence="3" id="KW-1185">Reference proteome</keyword>
<evidence type="ECO:0000256" key="1">
    <source>
        <dbReference type="SAM" id="Phobius"/>
    </source>
</evidence>
<accession>A0A6I3KW47</accession>
<comment type="caution">
    <text evidence="2">The sequence shown here is derived from an EMBL/GenBank/DDBJ whole genome shotgun (WGS) entry which is preliminary data.</text>
</comment>
<keyword evidence="1" id="KW-1133">Transmembrane helix</keyword>
<reference evidence="2 3" key="1">
    <citation type="submission" date="2019-11" db="EMBL/GenBank/DDBJ databases">
        <title>Nocardia sp. nov. CT2-14 isolated from soil.</title>
        <authorList>
            <person name="Kanchanasin P."/>
            <person name="Tanasupawat S."/>
            <person name="Yuki M."/>
            <person name="Kudo T."/>
        </authorList>
    </citation>
    <scope>NUCLEOTIDE SEQUENCE [LARGE SCALE GENOMIC DNA]</scope>
    <source>
        <strain evidence="2 3">CT2-14</strain>
    </source>
</reference>
<name>A0A6I3KW47_9NOCA</name>
<keyword evidence="1" id="KW-0812">Transmembrane</keyword>
<dbReference type="Pfam" id="PF13687">
    <property type="entry name" value="DUF4153"/>
    <property type="match status" value="1"/>
</dbReference>
<feature type="transmembrane region" description="Helical" evidence="1">
    <location>
        <begin position="176"/>
        <end position="201"/>
    </location>
</feature>
<feature type="transmembrane region" description="Helical" evidence="1">
    <location>
        <begin position="255"/>
        <end position="276"/>
    </location>
</feature>
<sequence>MWWAAVALALLGVGGFRAAPWLFVLCVVGAAAAGSLAVVRRSVYGLWFDVPAVPFAGLTSVPWLSRAVTRARGRVGTGSQRIWWSLAVAVALLVLVVPLLTGADAVFARLVHGLLPRIDVPAVVRWGLVFVAAGLGTAGALYLLAGPPPVAASEGSESGMDPLGWMGVRRFSPIEWGIPLGALTIVFAAFVGAQIAVLFGGDDYVQRTAGLTYAQYARSGFWQLSIVSMLTLAVIGTVLRHALRQTPTQRRWLRGAVTVVTASTLVIVASAVHRMWTYQQAYGFTVMRLLVEVFEGWIALVYLLLLASLVRLRRGWVPRAAVGAALATLLALAVVNPERFVAERNVQRWQSGKSLDTDYLSTLSPDVLPVADRLPAAERAAIANVIRARLSQDSWQGWNYARATARH</sequence>
<feature type="transmembrane region" description="Helical" evidence="1">
    <location>
        <begin position="221"/>
        <end position="243"/>
    </location>
</feature>
<evidence type="ECO:0000313" key="3">
    <source>
        <dbReference type="Proteomes" id="UP000432464"/>
    </source>
</evidence>
<organism evidence="2 3">
    <name type="scientific">Nocardia aurantiaca</name>
    <dbReference type="NCBI Taxonomy" id="2675850"/>
    <lineage>
        <taxon>Bacteria</taxon>
        <taxon>Bacillati</taxon>
        <taxon>Actinomycetota</taxon>
        <taxon>Actinomycetes</taxon>
        <taxon>Mycobacteriales</taxon>
        <taxon>Nocardiaceae</taxon>
        <taxon>Nocardia</taxon>
    </lineage>
</organism>
<feature type="transmembrane region" description="Helical" evidence="1">
    <location>
        <begin position="123"/>
        <end position="144"/>
    </location>
</feature>
<protein>
    <submittedName>
        <fullName evidence="2">DUF4173 domain-containing protein</fullName>
    </submittedName>
</protein>
<evidence type="ECO:0000313" key="2">
    <source>
        <dbReference type="EMBL" id="MTE14222.1"/>
    </source>
</evidence>
<proteinExistence type="predicted"/>
<feature type="transmembrane region" description="Helical" evidence="1">
    <location>
        <begin position="43"/>
        <end position="61"/>
    </location>
</feature>
<feature type="transmembrane region" description="Helical" evidence="1">
    <location>
        <begin position="282"/>
        <end position="304"/>
    </location>
</feature>
<keyword evidence="1" id="KW-0472">Membrane</keyword>
<gene>
    <name evidence="2" type="ORF">GLP40_15795</name>
</gene>
<dbReference type="AlphaFoldDB" id="A0A6I3KW47"/>
<feature type="transmembrane region" description="Helical" evidence="1">
    <location>
        <begin position="82"/>
        <end position="103"/>
    </location>
</feature>